<accession>A0A0A7FXA9</accession>
<feature type="domain" description="MgtC/SapB/SrpB/YhiD N-terminal" evidence="8">
    <location>
        <begin position="12"/>
        <end position="140"/>
    </location>
</feature>
<organism evidence="9 10">
    <name type="scientific">Clostridium baratii str. Sullivan</name>
    <dbReference type="NCBI Taxonomy" id="1415775"/>
    <lineage>
        <taxon>Bacteria</taxon>
        <taxon>Bacillati</taxon>
        <taxon>Bacillota</taxon>
        <taxon>Clostridia</taxon>
        <taxon>Eubacteriales</taxon>
        <taxon>Clostridiaceae</taxon>
        <taxon>Clostridium</taxon>
    </lineage>
</organism>
<dbReference type="Pfam" id="PF02308">
    <property type="entry name" value="MgtC"/>
    <property type="match status" value="1"/>
</dbReference>
<gene>
    <name evidence="9" type="ORF">U729_853</name>
</gene>
<evidence type="ECO:0000259" key="8">
    <source>
        <dbReference type="Pfam" id="PF02308"/>
    </source>
</evidence>
<feature type="transmembrane region" description="Helical" evidence="7">
    <location>
        <begin position="109"/>
        <end position="135"/>
    </location>
</feature>
<evidence type="ECO:0000313" key="9">
    <source>
        <dbReference type="EMBL" id="AIY84237.1"/>
    </source>
</evidence>
<proteinExistence type="inferred from homology"/>
<evidence type="ECO:0000313" key="10">
    <source>
        <dbReference type="Proteomes" id="UP000030635"/>
    </source>
</evidence>
<dbReference type="AlphaFoldDB" id="A0A0A7FXA9"/>
<dbReference type="PRINTS" id="PR01837">
    <property type="entry name" value="MGTCSAPBPROT"/>
</dbReference>
<comment type="subcellular location">
    <subcellularLocation>
        <location evidence="1">Cell membrane</location>
        <topology evidence="1">Multi-pass membrane protein</topology>
    </subcellularLocation>
</comment>
<protein>
    <submittedName>
        <fullName evidence="9">MgtC family protein</fullName>
    </submittedName>
</protein>
<dbReference type="InterPro" id="IPR003416">
    <property type="entry name" value="MgtC/SapB/SrpB/YhiD_fam"/>
</dbReference>
<dbReference type="OrthoDB" id="9811198at2"/>
<dbReference type="HOGENOM" id="CLU_079292_0_1_9"/>
<dbReference type="GO" id="GO:0005886">
    <property type="term" value="C:plasma membrane"/>
    <property type="evidence" value="ECO:0007669"/>
    <property type="project" value="UniProtKB-SubCell"/>
</dbReference>
<reference evidence="9 10" key="1">
    <citation type="journal article" date="2015" name="Infect. Genet. Evol.">
        <title>Genomic sequences of six botulinum neurotoxin-producing strains representing three clostridial species illustrate the mobility and diversity of botulinum neurotoxin genes.</title>
        <authorList>
            <person name="Smith T.J."/>
            <person name="Hill K.K."/>
            <person name="Xie G."/>
            <person name="Foley B.T."/>
            <person name="Williamson C.H."/>
            <person name="Foster J.T."/>
            <person name="Johnson S.L."/>
            <person name="Chertkov O."/>
            <person name="Teshima H."/>
            <person name="Gibbons H.S."/>
            <person name="Johnsky L.A."/>
            <person name="Karavis M.A."/>
            <person name="Smith L.A."/>
        </authorList>
    </citation>
    <scope>NUCLEOTIDE SEQUENCE [LARGE SCALE GENOMIC DNA]</scope>
    <source>
        <strain evidence="9">Sullivan</strain>
    </source>
</reference>
<dbReference type="STRING" id="1561.NPD11_2139"/>
<keyword evidence="10" id="KW-1185">Reference proteome</keyword>
<evidence type="ECO:0000256" key="1">
    <source>
        <dbReference type="ARBA" id="ARBA00004651"/>
    </source>
</evidence>
<sequence length="223" mass="24308">MGQAFDFFIRIIIAGVLAGFIGLEREMNSKEAGFRTHFLVGVGSALLMVVSKYGFNDVLYSAGFKLDPSRVAAQVVSGISFLGAGTIFLEKKVVKGLTTAAGIWTTAAIGLAVGAGMYLVGILSTLIVLVVLELLQRLSKLHFLKAFDVTVKLSSYPDEKIMNILSDDNYKISRLKTDKNMENSNWIYCMEFVIKTKNCVATTEIANKIYSVGNVVSVDIENV</sequence>
<keyword evidence="4 7" id="KW-0812">Transmembrane</keyword>
<dbReference type="PANTHER" id="PTHR33778:SF1">
    <property type="entry name" value="MAGNESIUM TRANSPORTER YHID-RELATED"/>
    <property type="match status" value="1"/>
</dbReference>
<feature type="transmembrane region" description="Helical" evidence="7">
    <location>
        <begin position="7"/>
        <end position="23"/>
    </location>
</feature>
<evidence type="ECO:0000256" key="2">
    <source>
        <dbReference type="ARBA" id="ARBA00009298"/>
    </source>
</evidence>
<name>A0A0A7FXA9_9CLOT</name>
<comment type="similarity">
    <text evidence="2">Belongs to the MgtC/SapB family.</text>
</comment>
<dbReference type="RefSeq" id="WP_039311959.1">
    <property type="nucleotide sequence ID" value="NZ_CP006905.1"/>
</dbReference>
<evidence type="ECO:0000256" key="5">
    <source>
        <dbReference type="ARBA" id="ARBA00022989"/>
    </source>
</evidence>
<dbReference type="InterPro" id="IPR049177">
    <property type="entry name" value="MgtC_SapB_SrpB_YhiD_N"/>
</dbReference>
<dbReference type="PANTHER" id="PTHR33778">
    <property type="entry name" value="PROTEIN MGTC"/>
    <property type="match status" value="1"/>
</dbReference>
<dbReference type="Proteomes" id="UP000030635">
    <property type="component" value="Chromosome"/>
</dbReference>
<keyword evidence="5 7" id="KW-1133">Transmembrane helix</keyword>
<dbReference type="eggNOG" id="COG1285">
    <property type="taxonomic scope" value="Bacteria"/>
</dbReference>
<evidence type="ECO:0000256" key="6">
    <source>
        <dbReference type="ARBA" id="ARBA00023136"/>
    </source>
</evidence>
<feature type="transmembrane region" description="Helical" evidence="7">
    <location>
        <begin position="38"/>
        <end position="59"/>
    </location>
</feature>
<evidence type="ECO:0000256" key="7">
    <source>
        <dbReference type="SAM" id="Phobius"/>
    </source>
</evidence>
<dbReference type="KEGG" id="cbv:U729_853"/>
<feature type="transmembrane region" description="Helical" evidence="7">
    <location>
        <begin position="71"/>
        <end position="89"/>
    </location>
</feature>
<evidence type="ECO:0000256" key="4">
    <source>
        <dbReference type="ARBA" id="ARBA00022692"/>
    </source>
</evidence>
<evidence type="ECO:0000256" key="3">
    <source>
        <dbReference type="ARBA" id="ARBA00022475"/>
    </source>
</evidence>
<keyword evidence="3" id="KW-1003">Cell membrane</keyword>
<keyword evidence="6 7" id="KW-0472">Membrane</keyword>
<dbReference type="NCBIfam" id="NF007431">
    <property type="entry name" value="PRK09977.1"/>
    <property type="match status" value="1"/>
</dbReference>
<dbReference type="EMBL" id="CP006905">
    <property type="protein sequence ID" value="AIY84237.1"/>
    <property type="molecule type" value="Genomic_DNA"/>
</dbReference>